<comment type="caution">
    <text evidence="2">The sequence shown here is derived from an EMBL/GenBank/DDBJ whole genome shotgun (WGS) entry which is preliminary data.</text>
</comment>
<name>A0ABQ5H131_9ASTR</name>
<dbReference type="Proteomes" id="UP001151760">
    <property type="component" value="Unassembled WGS sequence"/>
</dbReference>
<accession>A0ABQ5H131</accession>
<organism evidence="2 3">
    <name type="scientific">Tanacetum coccineum</name>
    <dbReference type="NCBI Taxonomy" id="301880"/>
    <lineage>
        <taxon>Eukaryota</taxon>
        <taxon>Viridiplantae</taxon>
        <taxon>Streptophyta</taxon>
        <taxon>Embryophyta</taxon>
        <taxon>Tracheophyta</taxon>
        <taxon>Spermatophyta</taxon>
        <taxon>Magnoliopsida</taxon>
        <taxon>eudicotyledons</taxon>
        <taxon>Gunneridae</taxon>
        <taxon>Pentapetalae</taxon>
        <taxon>asterids</taxon>
        <taxon>campanulids</taxon>
        <taxon>Asterales</taxon>
        <taxon>Asteraceae</taxon>
        <taxon>Asteroideae</taxon>
        <taxon>Anthemideae</taxon>
        <taxon>Anthemidinae</taxon>
        <taxon>Tanacetum</taxon>
    </lineage>
</organism>
<feature type="compositionally biased region" description="Basic and acidic residues" evidence="1">
    <location>
        <begin position="285"/>
        <end position="294"/>
    </location>
</feature>
<feature type="compositionally biased region" description="Polar residues" evidence="1">
    <location>
        <begin position="258"/>
        <end position="274"/>
    </location>
</feature>
<sequence length="601" mass="69443">MAQSRSSADVHQDELCPPNKRYALMDANKKVDLENLLCLDKSRILADILKNHPLRFNIDASSSVSCIYLGQFGHTLHEDGSKYTLKFMLDRKELTLTLDDFETIFHLPQATDNNHDHFTTGLLQPWQTLCKMFSRCLTTRVTGYDQPAVQIMQRLYCFVNNIHVDYAELLWEGFYYPLKNQTTLIPYPIFTKLIMSHYMTAYPEISRRVRDRYHNLVDDVMIKSIFNSGKSKEGENTSAPMKTSVRLAEQKSHEELEATQNVEKVTSSPLWNDDNQVDPGTMLEPRNDKESPEVEKIVDISQPEMLIEEEKISEEDYKRYKSFFKELQGRYGYLFEHLSAKFMPRRKFNELAKNLEDIMMESLPKLVDERIKRILQTQVLLHVAQGIILEREKSQADVTKMIAEAIQQECVNLHLEISSQVNDAIANHIPSHVDSSVRHYMSGENSAKRQKIYEHGTFEIGGSSYGQDYEDDDMLPNEKVSQELMDEISQNVDEAKLRKVVDEMLRQQCTSGDEHQCYIDQMQNFLKSDIVWESRKEIIVPPYQPKPTPVVQSCQRDPKAPGLTLVNQDLLYLKKGNSGPDKIVLSLHKFPGVIFLDDDIE</sequence>
<reference evidence="2" key="1">
    <citation type="journal article" date="2022" name="Int. J. Mol. Sci.">
        <title>Draft Genome of Tanacetum Coccineum: Genomic Comparison of Closely Related Tanacetum-Family Plants.</title>
        <authorList>
            <person name="Yamashiro T."/>
            <person name="Shiraishi A."/>
            <person name="Nakayama K."/>
            <person name="Satake H."/>
        </authorList>
    </citation>
    <scope>NUCLEOTIDE SEQUENCE</scope>
</reference>
<reference evidence="2" key="2">
    <citation type="submission" date="2022-01" db="EMBL/GenBank/DDBJ databases">
        <authorList>
            <person name="Yamashiro T."/>
            <person name="Shiraishi A."/>
            <person name="Satake H."/>
            <person name="Nakayama K."/>
        </authorList>
    </citation>
    <scope>NUCLEOTIDE SEQUENCE</scope>
</reference>
<gene>
    <name evidence="2" type="ORF">Tco_1055294</name>
</gene>
<feature type="region of interest" description="Disordered" evidence="1">
    <location>
        <begin position="255"/>
        <end position="294"/>
    </location>
</feature>
<evidence type="ECO:0000256" key="1">
    <source>
        <dbReference type="SAM" id="MobiDB-lite"/>
    </source>
</evidence>
<keyword evidence="3" id="KW-1185">Reference proteome</keyword>
<proteinExistence type="predicted"/>
<protein>
    <submittedName>
        <fullName evidence="2">Uncharacterized protein</fullName>
    </submittedName>
</protein>
<evidence type="ECO:0000313" key="3">
    <source>
        <dbReference type="Proteomes" id="UP001151760"/>
    </source>
</evidence>
<evidence type="ECO:0000313" key="2">
    <source>
        <dbReference type="EMBL" id="GJT80952.1"/>
    </source>
</evidence>
<dbReference type="EMBL" id="BQNB010019038">
    <property type="protein sequence ID" value="GJT80952.1"/>
    <property type="molecule type" value="Genomic_DNA"/>
</dbReference>